<accession>A0A4R7KRA9</accession>
<evidence type="ECO:0000313" key="3">
    <source>
        <dbReference type="Proteomes" id="UP000295325"/>
    </source>
</evidence>
<reference evidence="2 3" key="1">
    <citation type="submission" date="2019-03" db="EMBL/GenBank/DDBJ databases">
        <title>Genomic Encyclopedia of Type Strains, Phase IV (KMG-IV): sequencing the most valuable type-strain genomes for metagenomic binning, comparative biology and taxonomic classification.</title>
        <authorList>
            <person name="Goeker M."/>
        </authorList>
    </citation>
    <scope>NUCLEOTIDE SEQUENCE [LARGE SCALE GENOMIC DNA]</scope>
    <source>
        <strain evidence="2 3">DSM 24455</strain>
    </source>
</reference>
<dbReference type="Proteomes" id="UP000295325">
    <property type="component" value="Unassembled WGS sequence"/>
</dbReference>
<dbReference type="PANTHER" id="PTHR39162">
    <property type="entry name" value="GLL3345 PROTEIN"/>
    <property type="match status" value="1"/>
</dbReference>
<dbReference type="InterPro" id="IPR014229">
    <property type="entry name" value="Spore_YtfJ"/>
</dbReference>
<sequence length="139" mass="14859">MSEHPIGDLMRTTMDNLKQMIDVNTIVGDPVETNEGTLIIPISRVTVGFVSGGSEFKNEEKKDSSNSTDYPFGGGSGAGVSVSPVAFLIVSKGQIKLMPIEYGTPIEKIIDSIPDLLRNVSGVFKGKEESSDEIVVNPT</sequence>
<gene>
    <name evidence="2" type="ORF">EDD71_10591</name>
</gene>
<dbReference type="AlphaFoldDB" id="A0A4R7KRA9"/>
<proteinExistence type="predicted"/>
<dbReference type="PIRSF" id="PIRSF021377">
    <property type="entry name" value="YtfJ"/>
    <property type="match status" value="1"/>
</dbReference>
<dbReference type="EMBL" id="SOAZ01000005">
    <property type="protein sequence ID" value="TDT61912.1"/>
    <property type="molecule type" value="Genomic_DNA"/>
</dbReference>
<dbReference type="Pfam" id="PF09579">
    <property type="entry name" value="Spore_YtfJ"/>
    <property type="match status" value="1"/>
</dbReference>
<evidence type="ECO:0000256" key="1">
    <source>
        <dbReference type="SAM" id="MobiDB-lite"/>
    </source>
</evidence>
<dbReference type="NCBIfam" id="TIGR02874">
    <property type="entry name" value="spore_ytfJ"/>
    <property type="match status" value="1"/>
</dbReference>
<name>A0A4R7KRA9_9CLOT</name>
<dbReference type="OrthoDB" id="9796262at2"/>
<dbReference type="PANTHER" id="PTHR39162:SF1">
    <property type="entry name" value="SPORULATION PROTEIN YTFJ"/>
    <property type="match status" value="1"/>
</dbReference>
<organism evidence="2 3">
    <name type="scientific">Fonticella tunisiensis</name>
    <dbReference type="NCBI Taxonomy" id="1096341"/>
    <lineage>
        <taxon>Bacteria</taxon>
        <taxon>Bacillati</taxon>
        <taxon>Bacillota</taxon>
        <taxon>Clostridia</taxon>
        <taxon>Eubacteriales</taxon>
        <taxon>Clostridiaceae</taxon>
        <taxon>Fonticella</taxon>
    </lineage>
</organism>
<keyword evidence="3" id="KW-1185">Reference proteome</keyword>
<evidence type="ECO:0000313" key="2">
    <source>
        <dbReference type="EMBL" id="TDT61912.1"/>
    </source>
</evidence>
<comment type="caution">
    <text evidence="2">The sequence shown here is derived from an EMBL/GenBank/DDBJ whole genome shotgun (WGS) entry which is preliminary data.</text>
</comment>
<protein>
    <submittedName>
        <fullName evidence="2">Sporulation protein YtfJ</fullName>
    </submittedName>
</protein>
<dbReference type="RefSeq" id="WP_133627544.1">
    <property type="nucleotide sequence ID" value="NZ_SOAZ01000005.1"/>
</dbReference>
<feature type="region of interest" description="Disordered" evidence="1">
    <location>
        <begin position="55"/>
        <end position="79"/>
    </location>
</feature>